<dbReference type="Pfam" id="PF10983">
    <property type="entry name" value="DUF2793"/>
    <property type="match status" value="1"/>
</dbReference>
<sequence>MTETTNLGLPLVQAAQAQKHVTVNEAMTRLDAVVQLTLSELDAVTPPVAPNDGTGYALGAAPTGEWSGQGGQVALSLDGRWHFVTPGFGWRAWDAASGVVRQFDGAQWREADVVSSVSGAVTRQGMIEFDQVLGGGGPVSTGVSIPANAQVIGVTGRVIDPVTGPDVTGWELGVDGSSNRYGSGLGMALNSWVRGLTGQPVTYYVDTPLFVSPIGGASFTGGSVRFAIHVTQLEPPHAI</sequence>
<dbReference type="EMBL" id="OCTN01000004">
    <property type="protein sequence ID" value="SOH94505.1"/>
    <property type="molecule type" value="Genomic_DNA"/>
</dbReference>
<accession>A0A2C9CTN5</accession>
<dbReference type="Proteomes" id="UP000220034">
    <property type="component" value="Unassembled WGS sequence"/>
</dbReference>
<evidence type="ECO:0000313" key="1">
    <source>
        <dbReference type="EMBL" id="SOH94505.1"/>
    </source>
</evidence>
<keyword evidence="2" id="KW-1185">Reference proteome</keyword>
<evidence type="ECO:0000313" key="2">
    <source>
        <dbReference type="Proteomes" id="UP000220034"/>
    </source>
</evidence>
<reference evidence="2" key="1">
    <citation type="submission" date="2017-09" db="EMBL/GenBank/DDBJ databases">
        <authorList>
            <person name="Varghese N."/>
            <person name="Submissions S."/>
        </authorList>
    </citation>
    <scope>NUCLEOTIDE SEQUENCE [LARGE SCALE GENOMIC DNA]</scope>
    <source>
        <strain evidence="2">C7</strain>
    </source>
</reference>
<dbReference type="OrthoDB" id="564699at2"/>
<evidence type="ECO:0008006" key="3">
    <source>
        <dbReference type="Google" id="ProtNLM"/>
    </source>
</evidence>
<dbReference type="AlphaFoldDB" id="A0A2C9CTN5"/>
<name>A0A2C9CTN5_9RHOB</name>
<gene>
    <name evidence="1" type="ORF">SAMN06273572_104204</name>
</gene>
<protein>
    <recommendedName>
        <fullName evidence="3">DUF2793 domain-containing protein</fullName>
    </recommendedName>
</protein>
<dbReference type="InterPro" id="IPR021251">
    <property type="entry name" value="DUF2793"/>
</dbReference>
<organism evidence="1 2">
    <name type="scientific">Pontivivens marinum</name>
    <dbReference type="NCBI Taxonomy" id="1690039"/>
    <lineage>
        <taxon>Bacteria</taxon>
        <taxon>Pseudomonadati</taxon>
        <taxon>Pseudomonadota</taxon>
        <taxon>Alphaproteobacteria</taxon>
        <taxon>Rhodobacterales</taxon>
        <taxon>Paracoccaceae</taxon>
        <taxon>Pontivivens</taxon>
    </lineage>
</organism>
<dbReference type="RefSeq" id="WP_097930154.1">
    <property type="nucleotide sequence ID" value="NZ_OCTN01000004.1"/>
</dbReference>
<proteinExistence type="predicted"/>